<reference evidence="2" key="1">
    <citation type="journal article" date="2023" name="Mol. Phylogenet. Evol.">
        <title>Genome-scale phylogeny and comparative genomics of the fungal order Sordariales.</title>
        <authorList>
            <person name="Hensen N."/>
            <person name="Bonometti L."/>
            <person name="Westerberg I."/>
            <person name="Brannstrom I.O."/>
            <person name="Guillou S."/>
            <person name="Cros-Aarteil S."/>
            <person name="Calhoun S."/>
            <person name="Haridas S."/>
            <person name="Kuo A."/>
            <person name="Mondo S."/>
            <person name="Pangilinan J."/>
            <person name="Riley R."/>
            <person name="LaButti K."/>
            <person name="Andreopoulos B."/>
            <person name="Lipzen A."/>
            <person name="Chen C."/>
            <person name="Yan M."/>
            <person name="Daum C."/>
            <person name="Ng V."/>
            <person name="Clum A."/>
            <person name="Steindorff A."/>
            <person name="Ohm R.A."/>
            <person name="Martin F."/>
            <person name="Silar P."/>
            <person name="Natvig D.O."/>
            <person name="Lalanne C."/>
            <person name="Gautier V."/>
            <person name="Ament-Velasquez S.L."/>
            <person name="Kruys A."/>
            <person name="Hutchinson M.I."/>
            <person name="Powell A.J."/>
            <person name="Barry K."/>
            <person name="Miller A.N."/>
            <person name="Grigoriev I.V."/>
            <person name="Debuchy R."/>
            <person name="Gladieux P."/>
            <person name="Hiltunen Thoren M."/>
            <person name="Johannesson H."/>
        </authorList>
    </citation>
    <scope>NUCLEOTIDE SEQUENCE</scope>
    <source>
        <strain evidence="2">CBS 990.96</strain>
    </source>
</reference>
<keyword evidence="1" id="KW-0175">Coiled coil</keyword>
<dbReference type="Proteomes" id="UP001301958">
    <property type="component" value="Unassembled WGS sequence"/>
</dbReference>
<sequence>MPYFSFRKTWMPWKIFASPHAIIEPIAPTIHEPVENIPPNNAENNTPQPIDCSKSIYTEYDWQPPPNVHFDMWDWRGVDCKKPSIFDAKLEIDYEGLGLFDYKAKGFDQEVLEAQVDQRAKHTQLFVHDLDDARSNSTPLREIYERRKKDWRKEIDKFCNKFPPSRSWEPDSVSRAGIKKLERLETAMLEAKEELDKSIGHENQLVMDFMQWNMDSEGKKRTLKAEREKGQREKNEYEECVNVMSMMDMSRRRSGSGMGRFNAEGEAKRFSEAMMKQWEVDNGYLVEEEKDDAKGGSKVGQKRKQKKGIVARRKPPFWFLALEERVVIRKQEFEVRGGEGQRFLDFGTWLFEGGSGESIKVRGVLVRRWMFGGEPEENFSMMKITEARKEKRQKE</sequence>
<proteinExistence type="predicted"/>
<dbReference type="AlphaFoldDB" id="A0AAN7BXH2"/>
<evidence type="ECO:0000256" key="1">
    <source>
        <dbReference type="SAM" id="Coils"/>
    </source>
</evidence>
<accession>A0AAN7BXH2</accession>
<evidence type="ECO:0000313" key="2">
    <source>
        <dbReference type="EMBL" id="KAK4231282.1"/>
    </source>
</evidence>
<reference evidence="2" key="2">
    <citation type="submission" date="2023-05" db="EMBL/GenBank/DDBJ databases">
        <authorList>
            <consortium name="Lawrence Berkeley National Laboratory"/>
            <person name="Steindorff A."/>
            <person name="Hensen N."/>
            <person name="Bonometti L."/>
            <person name="Westerberg I."/>
            <person name="Brannstrom I.O."/>
            <person name="Guillou S."/>
            <person name="Cros-Aarteil S."/>
            <person name="Calhoun S."/>
            <person name="Haridas S."/>
            <person name="Kuo A."/>
            <person name="Mondo S."/>
            <person name="Pangilinan J."/>
            <person name="Riley R."/>
            <person name="Labutti K."/>
            <person name="Andreopoulos B."/>
            <person name="Lipzen A."/>
            <person name="Chen C."/>
            <person name="Yanf M."/>
            <person name="Daum C."/>
            <person name="Ng V."/>
            <person name="Clum A."/>
            <person name="Ohm R."/>
            <person name="Martin F."/>
            <person name="Silar P."/>
            <person name="Natvig D."/>
            <person name="Lalanne C."/>
            <person name="Gautier V."/>
            <person name="Ament-Velasquez S.L."/>
            <person name="Kruys A."/>
            <person name="Hutchinson M.I."/>
            <person name="Powell A.J."/>
            <person name="Barry K."/>
            <person name="Miller A.N."/>
            <person name="Grigoriev I.V."/>
            <person name="Debuchy R."/>
            <person name="Gladieux P."/>
            <person name="Thoren M.H."/>
            <person name="Johannesson H."/>
        </authorList>
    </citation>
    <scope>NUCLEOTIDE SEQUENCE</scope>
    <source>
        <strain evidence="2">CBS 990.96</strain>
    </source>
</reference>
<evidence type="ECO:0000313" key="3">
    <source>
        <dbReference type="Proteomes" id="UP001301958"/>
    </source>
</evidence>
<dbReference type="EMBL" id="MU865293">
    <property type="protein sequence ID" value="KAK4231282.1"/>
    <property type="molecule type" value="Genomic_DNA"/>
</dbReference>
<feature type="coiled-coil region" evidence="1">
    <location>
        <begin position="141"/>
        <end position="240"/>
    </location>
</feature>
<name>A0AAN7BXH2_9PEZI</name>
<keyword evidence="3" id="KW-1185">Reference proteome</keyword>
<organism evidence="2 3">
    <name type="scientific">Podospora fimiseda</name>
    <dbReference type="NCBI Taxonomy" id="252190"/>
    <lineage>
        <taxon>Eukaryota</taxon>
        <taxon>Fungi</taxon>
        <taxon>Dikarya</taxon>
        <taxon>Ascomycota</taxon>
        <taxon>Pezizomycotina</taxon>
        <taxon>Sordariomycetes</taxon>
        <taxon>Sordariomycetidae</taxon>
        <taxon>Sordariales</taxon>
        <taxon>Podosporaceae</taxon>
        <taxon>Podospora</taxon>
    </lineage>
</organism>
<protein>
    <submittedName>
        <fullName evidence="2">Uncharacterized protein</fullName>
    </submittedName>
</protein>
<gene>
    <name evidence="2" type="ORF">QBC38DRAFT_440052</name>
</gene>
<comment type="caution">
    <text evidence="2">The sequence shown here is derived from an EMBL/GenBank/DDBJ whole genome shotgun (WGS) entry which is preliminary data.</text>
</comment>